<dbReference type="Proteomes" id="UP000677228">
    <property type="component" value="Unassembled WGS sequence"/>
</dbReference>
<evidence type="ECO:0000313" key="3">
    <source>
        <dbReference type="Proteomes" id="UP000682733"/>
    </source>
</evidence>
<comment type="caution">
    <text evidence="2">The sequence shown here is derived from an EMBL/GenBank/DDBJ whole genome shotgun (WGS) entry which is preliminary data.</text>
</comment>
<dbReference type="Proteomes" id="UP000682733">
    <property type="component" value="Unassembled WGS sequence"/>
</dbReference>
<organism evidence="2 3">
    <name type="scientific">Didymodactylos carnosus</name>
    <dbReference type="NCBI Taxonomy" id="1234261"/>
    <lineage>
        <taxon>Eukaryota</taxon>
        <taxon>Metazoa</taxon>
        <taxon>Spiralia</taxon>
        <taxon>Gnathifera</taxon>
        <taxon>Rotifera</taxon>
        <taxon>Eurotatoria</taxon>
        <taxon>Bdelloidea</taxon>
        <taxon>Philodinida</taxon>
        <taxon>Philodinidae</taxon>
        <taxon>Didymodactylos</taxon>
    </lineage>
</organism>
<protein>
    <submittedName>
        <fullName evidence="2">Uncharacterized protein</fullName>
    </submittedName>
</protein>
<gene>
    <name evidence="1" type="ORF">OVA965_LOCUS18946</name>
    <name evidence="2" type="ORF">TMI583_LOCUS18957</name>
</gene>
<accession>A0A8S2KJB8</accession>
<name>A0A8S2KJB8_9BILA</name>
<dbReference type="EMBL" id="CAJNOK010009594">
    <property type="protein sequence ID" value="CAF1093771.1"/>
    <property type="molecule type" value="Genomic_DNA"/>
</dbReference>
<dbReference type="SUPFAM" id="SSF48371">
    <property type="entry name" value="ARM repeat"/>
    <property type="match status" value="1"/>
</dbReference>
<reference evidence="2" key="1">
    <citation type="submission" date="2021-02" db="EMBL/GenBank/DDBJ databases">
        <authorList>
            <person name="Nowell W R."/>
        </authorList>
    </citation>
    <scope>NUCLEOTIDE SEQUENCE</scope>
</reference>
<dbReference type="InterPro" id="IPR016024">
    <property type="entry name" value="ARM-type_fold"/>
</dbReference>
<evidence type="ECO:0000313" key="2">
    <source>
        <dbReference type="EMBL" id="CAF3855243.1"/>
    </source>
</evidence>
<sequence>MEEIVNRLGVMDSMLKRTDNCSIIKNVLPVDNHILKVITHILSDAENLPNDDILKFLLHPGFDLVHYLVWRLFYRWYKERSHRLSDVETNYLKQTIVFNMKLVVLVNEEAAATDVERLRNLLLNEKYFNVLFSILNKVNKSDRFHFDSVLLIIGQWIELVSHFEHEHPEHAHSECLMGLNTKIKELMFGSWYQTYIGEMIMYNGSSFIWKPAYEFFIGTCSFSVSVHTRSFHGFDTKPLLEHFYSLYYSSLITVYSKHVNQWSNEIVHCLMSIISFITHCCFDIRSIEVFKNDKQLFHSLVSIISEKKLQESIISTWTNNETILIDSIAVLFSICCDDSDILRFFTNDIPFIAQRIYSLTEVKYDRTRLTAYLILAYVSTEDDLLKLKLSDTTVHTFFRLLEAEFYGSRHSFMCVPIEIFLKGLLAFSIHDVVQVEIAKSNKIPLLIDLAKFHPLAYDILWTLSFHVLIQQQLENNKEFIETLISLQETKDEQANVKAASDIYFFEL</sequence>
<evidence type="ECO:0000313" key="1">
    <source>
        <dbReference type="EMBL" id="CAF1093771.1"/>
    </source>
</evidence>
<proteinExistence type="predicted"/>
<dbReference type="AlphaFoldDB" id="A0A8S2KJB8"/>
<dbReference type="EMBL" id="CAJOBA010009611">
    <property type="protein sequence ID" value="CAF3855243.1"/>
    <property type="molecule type" value="Genomic_DNA"/>
</dbReference>